<dbReference type="EMBL" id="CAJMWZ010006849">
    <property type="protein sequence ID" value="CAE6528364.1"/>
    <property type="molecule type" value="Genomic_DNA"/>
</dbReference>
<evidence type="ECO:0000256" key="6">
    <source>
        <dbReference type="ARBA" id="ARBA00034075"/>
    </source>
</evidence>
<proteinExistence type="inferred from homology"/>
<feature type="region of interest" description="Disordered" evidence="8">
    <location>
        <begin position="724"/>
        <end position="794"/>
    </location>
</feature>
<dbReference type="Pfam" id="PF07519">
    <property type="entry name" value="Tannase"/>
    <property type="match status" value="3"/>
</dbReference>
<evidence type="ECO:0000256" key="1">
    <source>
        <dbReference type="ARBA" id="ARBA00022487"/>
    </source>
</evidence>
<keyword evidence="4 7" id="KW-0378">Hydrolase</keyword>
<keyword evidence="3" id="KW-0732">Signal</keyword>
<comment type="caution">
    <text evidence="9">The sequence shown here is derived from an EMBL/GenBank/DDBJ whole genome shotgun (WGS) entry which is preliminary data.</text>
</comment>
<dbReference type="PANTHER" id="PTHR33938">
    <property type="entry name" value="FERULOYL ESTERASE B-RELATED"/>
    <property type="match status" value="1"/>
</dbReference>
<evidence type="ECO:0000256" key="7">
    <source>
        <dbReference type="RuleBase" id="RU361238"/>
    </source>
</evidence>
<dbReference type="EC" id="3.1.1.-" evidence="7"/>
<evidence type="ECO:0000256" key="2">
    <source>
        <dbReference type="ARBA" id="ARBA00022651"/>
    </source>
</evidence>
<dbReference type="GO" id="GO:0030600">
    <property type="term" value="F:feruloyl esterase activity"/>
    <property type="evidence" value="ECO:0007669"/>
    <property type="project" value="UniProtKB-EC"/>
</dbReference>
<dbReference type="Proteomes" id="UP000663850">
    <property type="component" value="Unassembled WGS sequence"/>
</dbReference>
<dbReference type="AlphaFoldDB" id="A0A8H3DJB0"/>
<dbReference type="PANTHER" id="PTHR33938:SF15">
    <property type="entry name" value="FERULOYL ESTERASE B-RELATED"/>
    <property type="match status" value="1"/>
</dbReference>
<evidence type="ECO:0000313" key="9">
    <source>
        <dbReference type="EMBL" id="CAE6528364.1"/>
    </source>
</evidence>
<protein>
    <recommendedName>
        <fullName evidence="7">Carboxylic ester hydrolase</fullName>
        <ecNumber evidence="7">3.1.1.-</ecNumber>
    </recommendedName>
</protein>
<keyword evidence="1" id="KW-0719">Serine esterase</keyword>
<keyword evidence="2" id="KW-0119">Carbohydrate metabolism</keyword>
<evidence type="ECO:0000313" key="10">
    <source>
        <dbReference type="Proteomes" id="UP000663850"/>
    </source>
</evidence>
<comment type="catalytic activity">
    <reaction evidence="6">
        <text>feruloyl-polysaccharide + H2O = ferulate + polysaccharide.</text>
        <dbReference type="EC" id="3.1.1.73"/>
    </reaction>
</comment>
<evidence type="ECO:0000256" key="3">
    <source>
        <dbReference type="ARBA" id="ARBA00022729"/>
    </source>
</evidence>
<evidence type="ECO:0000256" key="8">
    <source>
        <dbReference type="SAM" id="MobiDB-lite"/>
    </source>
</evidence>
<reference evidence="9" key="1">
    <citation type="submission" date="2021-01" db="EMBL/GenBank/DDBJ databases">
        <authorList>
            <person name="Kaushik A."/>
        </authorList>
    </citation>
    <scope>NUCLEOTIDE SEQUENCE</scope>
    <source>
        <strain evidence="9">Type strain: AG8-Rh-89/</strain>
    </source>
</reference>
<keyword evidence="2" id="KW-0858">Xylan degradation</keyword>
<name>A0A8H3DJB0_9AGAM</name>
<evidence type="ECO:0000256" key="4">
    <source>
        <dbReference type="ARBA" id="ARBA00022801"/>
    </source>
</evidence>
<accession>A0A8H3DJB0</accession>
<evidence type="ECO:0000256" key="5">
    <source>
        <dbReference type="ARBA" id="ARBA00023157"/>
    </source>
</evidence>
<keyword evidence="5" id="KW-1015">Disulfide bond</keyword>
<dbReference type="GO" id="GO:0045493">
    <property type="term" value="P:xylan catabolic process"/>
    <property type="evidence" value="ECO:0007669"/>
    <property type="project" value="UniProtKB-KW"/>
</dbReference>
<sequence length="794" mass="86157">MSLANSAFAPNCTALLDSTPALIPGLGPYVAQTYPAGSNFSLGTTTFSDLSEFCRFGAQYNTSTNSQIQFEVWLPTADNWNGRFAHAGNGGDLGSISYQEMAVPMTKYGFAMASTNTGHNGSVSDGTFAMNNVESQLDFGWRATHLSTVFSKAIWGKQGMREVQGFPEDFDGAPTGAPSGKTMTKYFGYKFPDRNGFNTHVGQLNMNETTPGEVVPTSFFPTWAQEVLAQCDEIDGIKDNIILNPRLCMPDPSTVVCGAANASTYVNSSTCITEGQATTLAAVYKNWTSSATGELLFPSYDPGREVVPTSFFPTWAQEVLAQCDEIDGVKDNIILDPRLCTPDPSTVVCGAANASSYVNSSTCITEGQATTLAAVYKNWTSSTTGELLFPSYDPGSESGWTALLSGTPFGLSSDFFLYQVYNYTALQPALVVKNETELERITAIGDETDPGQGNAVNPNLTPFFQRGGKLLAYHGSADMNIPSGSSIHYYERVRTYYNESTDLRNYYRLFLVPGMGHCEGGNGADGFGRPQQQTNGRGDSLVYDAEYDAVLALMRWVENGTAPDQIISAKYVDDHKTQGAEFTRLLCPYPQQGKYVSGDAKLMPRIGCAAAWYKVIAAKLHPSHTPLDITMASAYVSPPRSPIVANAPPSPDAVFAVLSQPPPPTLREVLAAYSTKGEGDREMLIALLKAKAAEDDRIANVAKLQQQVIQMQLTALSAHIQSTLTKRPEPVESHERRSPVSPSPPARRARTPIRARAHPYSRPPTDDHPLWRGRKSWDVSVSDERSTSEDGADY</sequence>
<gene>
    <name evidence="9" type="ORF">RDB_LOCUS126757</name>
</gene>
<feature type="compositionally biased region" description="Basic and acidic residues" evidence="8">
    <location>
        <begin position="726"/>
        <end position="738"/>
    </location>
</feature>
<keyword evidence="2" id="KW-0624">Polysaccharide degradation</keyword>
<comment type="similarity">
    <text evidence="7">Belongs to the tannase family.</text>
</comment>
<feature type="compositionally biased region" description="Basic residues" evidence="8">
    <location>
        <begin position="747"/>
        <end position="759"/>
    </location>
</feature>
<organism evidence="9 10">
    <name type="scientific">Rhizoctonia solani</name>
    <dbReference type="NCBI Taxonomy" id="456999"/>
    <lineage>
        <taxon>Eukaryota</taxon>
        <taxon>Fungi</taxon>
        <taxon>Dikarya</taxon>
        <taxon>Basidiomycota</taxon>
        <taxon>Agaricomycotina</taxon>
        <taxon>Agaricomycetes</taxon>
        <taxon>Cantharellales</taxon>
        <taxon>Ceratobasidiaceae</taxon>
        <taxon>Rhizoctonia</taxon>
    </lineage>
</organism>
<dbReference type="InterPro" id="IPR011118">
    <property type="entry name" value="Tannase/feruloyl_esterase"/>
</dbReference>